<evidence type="ECO:0000313" key="2">
    <source>
        <dbReference type="EMBL" id="KAF2714657.1"/>
    </source>
</evidence>
<accession>A0A6G1KQQ3</accession>
<dbReference type="EMBL" id="MU005764">
    <property type="protein sequence ID" value="KAF2714657.1"/>
    <property type="molecule type" value="Genomic_DNA"/>
</dbReference>
<gene>
    <name evidence="2" type="ORF">K504DRAFT_7613</name>
</gene>
<keyword evidence="1" id="KW-0472">Membrane</keyword>
<evidence type="ECO:0000313" key="3">
    <source>
        <dbReference type="Proteomes" id="UP000799428"/>
    </source>
</evidence>
<keyword evidence="1" id="KW-0812">Transmembrane</keyword>
<keyword evidence="1" id="KW-1133">Transmembrane helix</keyword>
<protein>
    <submittedName>
        <fullName evidence="2">Uncharacterized protein</fullName>
    </submittedName>
</protein>
<evidence type="ECO:0000256" key="1">
    <source>
        <dbReference type="SAM" id="Phobius"/>
    </source>
</evidence>
<feature type="transmembrane region" description="Helical" evidence="1">
    <location>
        <begin position="45"/>
        <end position="69"/>
    </location>
</feature>
<organism evidence="2 3">
    <name type="scientific">Pleomassaria siparia CBS 279.74</name>
    <dbReference type="NCBI Taxonomy" id="1314801"/>
    <lineage>
        <taxon>Eukaryota</taxon>
        <taxon>Fungi</taxon>
        <taxon>Dikarya</taxon>
        <taxon>Ascomycota</taxon>
        <taxon>Pezizomycotina</taxon>
        <taxon>Dothideomycetes</taxon>
        <taxon>Pleosporomycetidae</taxon>
        <taxon>Pleosporales</taxon>
        <taxon>Pleomassariaceae</taxon>
        <taxon>Pleomassaria</taxon>
    </lineage>
</organism>
<proteinExistence type="predicted"/>
<sequence>MYVCMYHQIYVLPAGRPSLITCDMVACLRARTRTRADMGAGSRLIHAYSCLPVFLTPFTYAIACLSIYMGNKTEQAVYVCKLMYLYVQVIMTRAKRFSEFMQMYACA</sequence>
<keyword evidence="3" id="KW-1185">Reference proteome</keyword>
<reference evidence="2" key="1">
    <citation type="journal article" date="2020" name="Stud. Mycol.">
        <title>101 Dothideomycetes genomes: a test case for predicting lifestyles and emergence of pathogens.</title>
        <authorList>
            <person name="Haridas S."/>
            <person name="Albert R."/>
            <person name="Binder M."/>
            <person name="Bloem J."/>
            <person name="Labutti K."/>
            <person name="Salamov A."/>
            <person name="Andreopoulos B."/>
            <person name="Baker S."/>
            <person name="Barry K."/>
            <person name="Bills G."/>
            <person name="Bluhm B."/>
            <person name="Cannon C."/>
            <person name="Castanera R."/>
            <person name="Culley D."/>
            <person name="Daum C."/>
            <person name="Ezra D."/>
            <person name="Gonzalez J."/>
            <person name="Henrissat B."/>
            <person name="Kuo A."/>
            <person name="Liang C."/>
            <person name="Lipzen A."/>
            <person name="Lutzoni F."/>
            <person name="Magnuson J."/>
            <person name="Mondo S."/>
            <person name="Nolan M."/>
            <person name="Ohm R."/>
            <person name="Pangilinan J."/>
            <person name="Park H.-J."/>
            <person name="Ramirez L."/>
            <person name="Alfaro M."/>
            <person name="Sun H."/>
            <person name="Tritt A."/>
            <person name="Yoshinaga Y."/>
            <person name="Zwiers L.-H."/>
            <person name="Turgeon B."/>
            <person name="Goodwin S."/>
            <person name="Spatafora J."/>
            <person name="Crous P."/>
            <person name="Grigoriev I."/>
        </authorList>
    </citation>
    <scope>NUCLEOTIDE SEQUENCE</scope>
    <source>
        <strain evidence="2">CBS 279.74</strain>
    </source>
</reference>
<name>A0A6G1KQQ3_9PLEO</name>
<dbReference type="Proteomes" id="UP000799428">
    <property type="component" value="Unassembled WGS sequence"/>
</dbReference>
<dbReference type="AlphaFoldDB" id="A0A6G1KQQ3"/>